<dbReference type="AlphaFoldDB" id="A0A0E9W8A9"/>
<sequence>MTPWEMTNFLPVNLMQCHCSTAFQQHGQLHSVVKKKVLWESGDFPSTHKMSGVYSVA</sequence>
<reference evidence="1" key="2">
    <citation type="journal article" date="2015" name="Fish Shellfish Immunol.">
        <title>Early steps in the European eel (Anguilla anguilla)-Vibrio vulnificus interaction in the gills: Role of the RtxA13 toxin.</title>
        <authorList>
            <person name="Callol A."/>
            <person name="Pajuelo D."/>
            <person name="Ebbesson L."/>
            <person name="Teles M."/>
            <person name="MacKenzie S."/>
            <person name="Amaro C."/>
        </authorList>
    </citation>
    <scope>NUCLEOTIDE SEQUENCE</scope>
</reference>
<dbReference type="EMBL" id="GBXM01022036">
    <property type="protein sequence ID" value="JAH86541.1"/>
    <property type="molecule type" value="Transcribed_RNA"/>
</dbReference>
<protein>
    <submittedName>
        <fullName evidence="1">Uncharacterized protein</fullName>
    </submittedName>
</protein>
<evidence type="ECO:0000313" key="1">
    <source>
        <dbReference type="EMBL" id="JAH86541.1"/>
    </source>
</evidence>
<proteinExistence type="predicted"/>
<organism evidence="1">
    <name type="scientific">Anguilla anguilla</name>
    <name type="common">European freshwater eel</name>
    <name type="synonym">Muraena anguilla</name>
    <dbReference type="NCBI Taxonomy" id="7936"/>
    <lineage>
        <taxon>Eukaryota</taxon>
        <taxon>Metazoa</taxon>
        <taxon>Chordata</taxon>
        <taxon>Craniata</taxon>
        <taxon>Vertebrata</taxon>
        <taxon>Euteleostomi</taxon>
        <taxon>Actinopterygii</taxon>
        <taxon>Neopterygii</taxon>
        <taxon>Teleostei</taxon>
        <taxon>Anguilliformes</taxon>
        <taxon>Anguillidae</taxon>
        <taxon>Anguilla</taxon>
    </lineage>
</organism>
<accession>A0A0E9W8A9</accession>
<name>A0A0E9W8A9_ANGAN</name>
<reference evidence="1" key="1">
    <citation type="submission" date="2014-11" db="EMBL/GenBank/DDBJ databases">
        <authorList>
            <person name="Amaro Gonzalez C."/>
        </authorList>
    </citation>
    <scope>NUCLEOTIDE SEQUENCE</scope>
</reference>